<feature type="region of interest" description="Disordered" evidence="1">
    <location>
        <begin position="121"/>
        <end position="156"/>
    </location>
</feature>
<dbReference type="EMBL" id="JBBNAF010000008">
    <property type="protein sequence ID" value="KAK9122278.1"/>
    <property type="molecule type" value="Genomic_DNA"/>
</dbReference>
<accession>A0AAP0IV08</accession>
<dbReference type="AlphaFoldDB" id="A0AAP0IV08"/>
<organism evidence="2 3">
    <name type="scientific">Stephania yunnanensis</name>
    <dbReference type="NCBI Taxonomy" id="152371"/>
    <lineage>
        <taxon>Eukaryota</taxon>
        <taxon>Viridiplantae</taxon>
        <taxon>Streptophyta</taxon>
        <taxon>Embryophyta</taxon>
        <taxon>Tracheophyta</taxon>
        <taxon>Spermatophyta</taxon>
        <taxon>Magnoliopsida</taxon>
        <taxon>Ranunculales</taxon>
        <taxon>Menispermaceae</taxon>
        <taxon>Menispermoideae</taxon>
        <taxon>Cissampelideae</taxon>
        <taxon>Stephania</taxon>
    </lineage>
</organism>
<sequence>MMAVALGRLIPTKPLHHHHHHQPRPRRRSPVISADMRRRRHQRQRPRPLYLPNYDLDQYINDQEQEEISGVGRAVLTALNSDTPPQLPVSESVVEEAVPGAVTMRGSDVLMALERASVRKERKRKKRGVVAGGGGGSGGDSGGGAAAESGEVRPVNVKSEWGKKLEELEWRLQEFLV</sequence>
<reference evidence="2 3" key="1">
    <citation type="submission" date="2024-01" db="EMBL/GenBank/DDBJ databases">
        <title>Genome assemblies of Stephania.</title>
        <authorList>
            <person name="Yang L."/>
        </authorList>
    </citation>
    <scope>NUCLEOTIDE SEQUENCE [LARGE SCALE GENOMIC DNA]</scope>
    <source>
        <strain evidence="2">YNDBR</strain>
        <tissue evidence="2">Leaf</tissue>
    </source>
</reference>
<evidence type="ECO:0000256" key="1">
    <source>
        <dbReference type="SAM" id="MobiDB-lite"/>
    </source>
</evidence>
<dbReference type="PANTHER" id="PTHR37728:SF1">
    <property type="entry name" value="OS06G0132300 PROTEIN"/>
    <property type="match status" value="1"/>
</dbReference>
<evidence type="ECO:0000313" key="2">
    <source>
        <dbReference type="EMBL" id="KAK9122278.1"/>
    </source>
</evidence>
<dbReference type="Proteomes" id="UP001420932">
    <property type="component" value="Unassembled WGS sequence"/>
</dbReference>
<feature type="region of interest" description="Disordered" evidence="1">
    <location>
        <begin position="9"/>
        <end position="47"/>
    </location>
</feature>
<feature type="compositionally biased region" description="Basic residues" evidence="1">
    <location>
        <begin position="14"/>
        <end position="29"/>
    </location>
</feature>
<protein>
    <submittedName>
        <fullName evidence="2">Uncharacterized protein</fullName>
    </submittedName>
</protein>
<gene>
    <name evidence="2" type="ORF">Syun_019895</name>
</gene>
<feature type="compositionally biased region" description="Basic residues" evidence="1">
    <location>
        <begin position="37"/>
        <end position="46"/>
    </location>
</feature>
<dbReference type="PANTHER" id="PTHR37728">
    <property type="entry name" value="BNAA04G26730D PROTEIN"/>
    <property type="match status" value="1"/>
</dbReference>
<comment type="caution">
    <text evidence="2">The sequence shown here is derived from an EMBL/GenBank/DDBJ whole genome shotgun (WGS) entry which is preliminary data.</text>
</comment>
<proteinExistence type="predicted"/>
<feature type="compositionally biased region" description="Gly residues" evidence="1">
    <location>
        <begin position="130"/>
        <end position="145"/>
    </location>
</feature>
<keyword evidence="3" id="KW-1185">Reference proteome</keyword>
<name>A0AAP0IV08_9MAGN</name>
<evidence type="ECO:0000313" key="3">
    <source>
        <dbReference type="Proteomes" id="UP001420932"/>
    </source>
</evidence>